<keyword evidence="2" id="KW-1185">Reference proteome</keyword>
<dbReference type="SMART" id="SM00855">
    <property type="entry name" value="PGAM"/>
    <property type="match status" value="1"/>
</dbReference>
<evidence type="ECO:0000313" key="2">
    <source>
        <dbReference type="Proteomes" id="UP000646745"/>
    </source>
</evidence>
<dbReference type="Pfam" id="PF00300">
    <property type="entry name" value="His_Phos_1"/>
    <property type="match status" value="1"/>
</dbReference>
<dbReference type="InterPro" id="IPR013078">
    <property type="entry name" value="His_Pase_superF_clade-1"/>
</dbReference>
<protein>
    <submittedName>
        <fullName evidence="1">Phosphohistidine phosphatase SixA</fullName>
    </submittedName>
</protein>
<dbReference type="InterPro" id="IPR004449">
    <property type="entry name" value="SixA"/>
</dbReference>
<dbReference type="CDD" id="cd07067">
    <property type="entry name" value="HP_PGM_like"/>
    <property type="match status" value="1"/>
</dbReference>
<dbReference type="NCBIfam" id="TIGR00249">
    <property type="entry name" value="sixA"/>
    <property type="match status" value="1"/>
</dbReference>
<dbReference type="InterPro" id="IPR029033">
    <property type="entry name" value="His_PPase_superfam"/>
</dbReference>
<dbReference type="Proteomes" id="UP000646745">
    <property type="component" value="Unassembled WGS sequence"/>
</dbReference>
<accession>A0ABQ3E8Q0</accession>
<reference evidence="2" key="1">
    <citation type="journal article" date="2019" name="Int. J. Syst. Evol. Microbiol.">
        <title>The Global Catalogue of Microorganisms (GCM) 10K type strain sequencing project: providing services to taxonomists for standard genome sequencing and annotation.</title>
        <authorList>
            <consortium name="The Broad Institute Genomics Platform"/>
            <consortium name="The Broad Institute Genome Sequencing Center for Infectious Disease"/>
            <person name="Wu L."/>
            <person name="Ma J."/>
        </authorList>
    </citation>
    <scope>NUCLEOTIDE SEQUENCE [LARGE SCALE GENOMIC DNA]</scope>
    <source>
        <strain evidence="2">KCTC 32998</strain>
    </source>
</reference>
<evidence type="ECO:0000313" key="1">
    <source>
        <dbReference type="EMBL" id="GHB29829.1"/>
    </source>
</evidence>
<comment type="caution">
    <text evidence="1">The sequence shown here is derived from an EMBL/GenBank/DDBJ whole genome shotgun (WGS) entry which is preliminary data.</text>
</comment>
<dbReference type="Gene3D" id="3.40.50.1240">
    <property type="entry name" value="Phosphoglycerate mutase-like"/>
    <property type="match status" value="1"/>
</dbReference>
<proteinExistence type="predicted"/>
<dbReference type="SUPFAM" id="SSF53254">
    <property type="entry name" value="Phosphoglycerate mutase-like"/>
    <property type="match status" value="1"/>
</dbReference>
<dbReference type="EMBL" id="BMZI01000007">
    <property type="protein sequence ID" value="GHB29829.1"/>
    <property type="molecule type" value="Genomic_DNA"/>
</dbReference>
<sequence>MMGYLAIVRHGEAAMGHPDAERRLTRRGEVEAASAGAWLAACPELAKAQLWSSPFARARQTASAVSQATGLECETVDGVTPDDDVDSLIERLTGHAPSTPLIIVSHMPLVGLLAGRLIEGPASHGVAFPTAGIALLEGDVWAAGCARLAAFIAPPHQ</sequence>
<organism evidence="1 2">
    <name type="scientific">Salinicola rhizosphaerae</name>
    <dbReference type="NCBI Taxonomy" id="1443141"/>
    <lineage>
        <taxon>Bacteria</taxon>
        <taxon>Pseudomonadati</taxon>
        <taxon>Pseudomonadota</taxon>
        <taxon>Gammaproteobacteria</taxon>
        <taxon>Oceanospirillales</taxon>
        <taxon>Halomonadaceae</taxon>
        <taxon>Salinicola</taxon>
    </lineage>
</organism>
<gene>
    <name evidence="1" type="ORF">GCM10009038_30700</name>
</gene>
<name>A0ABQ3E8Q0_9GAMM</name>